<sequence>MTSPSSSPGPTYNTTPSEAAALERIISPERFKGFEDEAASTSCVALDLYLWDRDLATAALGDIAILEVALRNALDERLEILANRRDWYDSTIEFDDRSRRSIQKAKRDVRRSGNFIPARVIAQLMFGFWPELLEAGGVIDEKKSTKRMANYEDDLWRAGLSKAFPGGRLVASHRGEKFDSTWMHVLIKRVHALRNRAGHHESLYKGITMPGQQGTRITVDDAHEACVLLAKCLDRDLGTWFEKNSQMAKCLPLRPPL</sequence>
<keyword evidence="2" id="KW-1185">Reference proteome</keyword>
<dbReference type="RefSeq" id="WP_152817181.1">
    <property type="nucleotide sequence ID" value="NZ_VJXX01000010.1"/>
</dbReference>
<gene>
    <name evidence="1" type="ORF">FNH21_16615</name>
</gene>
<organism evidence="1 2">
    <name type="scientific">Arthrobacter bussei</name>
    <dbReference type="NCBI Taxonomy" id="2594179"/>
    <lineage>
        <taxon>Bacteria</taxon>
        <taxon>Bacillati</taxon>
        <taxon>Actinomycetota</taxon>
        <taxon>Actinomycetes</taxon>
        <taxon>Micrococcales</taxon>
        <taxon>Micrococcaceae</taxon>
        <taxon>Arthrobacter</taxon>
    </lineage>
</organism>
<dbReference type="OrthoDB" id="3418622at2"/>
<reference evidence="2" key="1">
    <citation type="submission" date="2019-07" db="EMBL/GenBank/DDBJ databases">
        <title>Arthrobacter KR32 sp. nov., isolated from mountain cheese made of cows milk.</title>
        <authorList>
            <person name="Flegler A."/>
        </authorList>
    </citation>
    <scope>NUCLEOTIDE SEQUENCE [LARGE SCALE GENOMIC DNA]</scope>
    <source>
        <strain evidence="2">KR32</strain>
    </source>
</reference>
<dbReference type="EMBL" id="VJXX01000010">
    <property type="protein sequence ID" value="MPY12316.1"/>
    <property type="molecule type" value="Genomic_DNA"/>
</dbReference>
<protein>
    <submittedName>
        <fullName evidence="1">Abi family protein</fullName>
    </submittedName>
</protein>
<accession>A0A7X1NSS0</accession>
<dbReference type="AlphaFoldDB" id="A0A7X1NSS0"/>
<evidence type="ECO:0000313" key="1">
    <source>
        <dbReference type="EMBL" id="MPY12316.1"/>
    </source>
</evidence>
<dbReference type="Proteomes" id="UP000326464">
    <property type="component" value="Unassembled WGS sequence"/>
</dbReference>
<evidence type="ECO:0000313" key="2">
    <source>
        <dbReference type="Proteomes" id="UP000326464"/>
    </source>
</evidence>
<comment type="caution">
    <text evidence="1">The sequence shown here is derived from an EMBL/GenBank/DDBJ whole genome shotgun (WGS) entry which is preliminary data.</text>
</comment>
<name>A0A7X1NSS0_9MICC</name>
<proteinExistence type="predicted"/>